<feature type="transmembrane region" description="Helical" evidence="6">
    <location>
        <begin position="46"/>
        <end position="74"/>
    </location>
</feature>
<dbReference type="PANTHER" id="PTHR30086:SF21">
    <property type="entry name" value="TRANSPORT PROTEIN"/>
    <property type="match status" value="1"/>
</dbReference>
<keyword evidence="3 6" id="KW-0812">Transmembrane</keyword>
<accession>A0ABW9AEI4</accession>
<dbReference type="PANTHER" id="PTHR30086">
    <property type="entry name" value="ARGININE EXPORTER PROTEIN ARGO"/>
    <property type="match status" value="1"/>
</dbReference>
<organism evidence="7 8">
    <name type="scientific">Herbaspirillum lusitanum</name>
    <dbReference type="NCBI Taxonomy" id="213312"/>
    <lineage>
        <taxon>Bacteria</taxon>
        <taxon>Pseudomonadati</taxon>
        <taxon>Pseudomonadota</taxon>
        <taxon>Betaproteobacteria</taxon>
        <taxon>Burkholderiales</taxon>
        <taxon>Oxalobacteraceae</taxon>
        <taxon>Herbaspirillum</taxon>
    </lineage>
</organism>
<keyword evidence="8" id="KW-1185">Reference proteome</keyword>
<feature type="transmembrane region" description="Helical" evidence="6">
    <location>
        <begin position="190"/>
        <end position="210"/>
    </location>
</feature>
<feature type="transmembrane region" description="Helical" evidence="6">
    <location>
        <begin position="80"/>
        <end position="98"/>
    </location>
</feature>
<comment type="caution">
    <text evidence="7">The sequence shown here is derived from an EMBL/GenBank/DDBJ whole genome shotgun (WGS) entry which is preliminary data.</text>
</comment>
<evidence type="ECO:0000256" key="3">
    <source>
        <dbReference type="ARBA" id="ARBA00022692"/>
    </source>
</evidence>
<dbReference type="EMBL" id="JAQQFM010000009">
    <property type="protein sequence ID" value="MFL9926684.1"/>
    <property type="molecule type" value="Genomic_DNA"/>
</dbReference>
<keyword evidence="2" id="KW-1003">Cell membrane</keyword>
<evidence type="ECO:0000256" key="1">
    <source>
        <dbReference type="ARBA" id="ARBA00004651"/>
    </source>
</evidence>
<dbReference type="InterPro" id="IPR001123">
    <property type="entry name" value="LeuE-type"/>
</dbReference>
<dbReference type="Proteomes" id="UP001629246">
    <property type="component" value="Unassembled WGS sequence"/>
</dbReference>
<evidence type="ECO:0000256" key="4">
    <source>
        <dbReference type="ARBA" id="ARBA00022989"/>
    </source>
</evidence>
<gene>
    <name evidence="7" type="ORF">PQR62_20585</name>
</gene>
<comment type="subcellular location">
    <subcellularLocation>
        <location evidence="1">Cell membrane</location>
        <topology evidence="1">Multi-pass membrane protein</topology>
    </subcellularLocation>
</comment>
<evidence type="ECO:0000256" key="6">
    <source>
        <dbReference type="SAM" id="Phobius"/>
    </source>
</evidence>
<keyword evidence="4 6" id="KW-1133">Transmembrane helix</keyword>
<evidence type="ECO:0000256" key="2">
    <source>
        <dbReference type="ARBA" id="ARBA00022475"/>
    </source>
</evidence>
<feature type="transmembrane region" description="Helical" evidence="6">
    <location>
        <begin position="150"/>
        <end position="170"/>
    </location>
</feature>
<name>A0ABW9AEI4_9BURK</name>
<reference evidence="7 8" key="1">
    <citation type="journal article" date="2024" name="Chem. Sci.">
        <title>Discovery of megapolipeptins by genome mining of a Burkholderiales bacteria collection.</title>
        <authorList>
            <person name="Paulo B.S."/>
            <person name="Recchia M.J.J."/>
            <person name="Lee S."/>
            <person name="Fergusson C.H."/>
            <person name="Romanowski S.B."/>
            <person name="Hernandez A."/>
            <person name="Krull N."/>
            <person name="Liu D.Y."/>
            <person name="Cavanagh H."/>
            <person name="Bos A."/>
            <person name="Gray C.A."/>
            <person name="Murphy B.T."/>
            <person name="Linington R.G."/>
            <person name="Eustaquio A.S."/>
        </authorList>
    </citation>
    <scope>NUCLEOTIDE SEQUENCE [LARGE SCALE GENOMIC DNA]</scope>
    <source>
        <strain evidence="7 8">RL21-008-BIB-A</strain>
    </source>
</reference>
<evidence type="ECO:0000256" key="5">
    <source>
        <dbReference type="ARBA" id="ARBA00023136"/>
    </source>
</evidence>
<feature type="transmembrane region" description="Helical" evidence="6">
    <location>
        <begin position="12"/>
        <end position="34"/>
    </location>
</feature>
<dbReference type="RefSeq" id="WP_408159901.1">
    <property type="nucleotide sequence ID" value="NZ_JAQQFM010000009.1"/>
</dbReference>
<dbReference type="Pfam" id="PF01810">
    <property type="entry name" value="LysE"/>
    <property type="match status" value="1"/>
</dbReference>
<proteinExistence type="predicted"/>
<evidence type="ECO:0000313" key="8">
    <source>
        <dbReference type="Proteomes" id="UP001629246"/>
    </source>
</evidence>
<sequence>MSHAALFDWPAILAVLSASAIGVAIPGANFVAIANKALDSSRGEAICMSFGFAVVNSLWAICGIFGAGAIIVRYDWLGPVLKGLGCAYLIWFGLRLLIVTQQAALPDTGAASGAKNAFCRGIASNIVNPKSLLYYCAVLSNLVPSTSSSATVAAMIVTVGACAVIWYSGLSFLLSFSPISSGLRRHFRNINRLCGAVLVTAGLLELLEVLGK</sequence>
<evidence type="ECO:0000313" key="7">
    <source>
        <dbReference type="EMBL" id="MFL9926684.1"/>
    </source>
</evidence>
<keyword evidence="5 6" id="KW-0472">Membrane</keyword>
<protein>
    <submittedName>
        <fullName evidence="7">LysE family translocator</fullName>
    </submittedName>
</protein>